<dbReference type="AlphaFoldDB" id="A0A061RSC0"/>
<sequence length="117" mass="13523">MLSKPQFSKEVEYSPQPDVDYLHNNESLCEAELDLWQPHKRKTVKRLLRSKFLPSDSILLQLREARQNIIQAKRKCAHVGPCGAPRKGIHLGRSYWKIAGLDHALNLFDEISLECEE</sequence>
<proteinExistence type="predicted"/>
<reference evidence="1" key="1">
    <citation type="submission" date="2014-05" db="EMBL/GenBank/DDBJ databases">
        <title>The transcriptome of the halophilic microalga Tetraselmis sp. GSL018 isolated from the Great Salt Lake, Utah.</title>
        <authorList>
            <person name="Jinkerson R.E."/>
            <person name="D'Adamo S."/>
            <person name="Posewitz M.C."/>
        </authorList>
    </citation>
    <scope>NUCLEOTIDE SEQUENCE</scope>
    <source>
        <strain evidence="1">GSL018</strain>
    </source>
</reference>
<dbReference type="EMBL" id="GBEZ01010850">
    <property type="protein sequence ID" value="JAC74873.1"/>
    <property type="molecule type" value="Transcribed_RNA"/>
</dbReference>
<protein>
    <submittedName>
        <fullName evidence="1">Uncharacterized protein</fullName>
    </submittedName>
</protein>
<accession>A0A061RSC0</accession>
<evidence type="ECO:0000313" key="1">
    <source>
        <dbReference type="EMBL" id="JAC74873.1"/>
    </source>
</evidence>
<name>A0A061RSC0_9CHLO</name>
<gene>
    <name evidence="1" type="ORF">TSPGSL018_24775</name>
</gene>
<feature type="non-terminal residue" evidence="1">
    <location>
        <position position="117"/>
    </location>
</feature>
<organism evidence="1">
    <name type="scientific">Tetraselmis sp. GSL018</name>
    <dbReference type="NCBI Taxonomy" id="582737"/>
    <lineage>
        <taxon>Eukaryota</taxon>
        <taxon>Viridiplantae</taxon>
        <taxon>Chlorophyta</taxon>
        <taxon>core chlorophytes</taxon>
        <taxon>Chlorodendrophyceae</taxon>
        <taxon>Chlorodendrales</taxon>
        <taxon>Chlorodendraceae</taxon>
        <taxon>Tetraselmis</taxon>
    </lineage>
</organism>